<feature type="domain" description="HTH lysR-type" evidence="5">
    <location>
        <begin position="1"/>
        <end position="59"/>
    </location>
</feature>
<evidence type="ECO:0000256" key="4">
    <source>
        <dbReference type="ARBA" id="ARBA00023163"/>
    </source>
</evidence>
<gene>
    <name evidence="6" type="ORF">CDN99_05175</name>
</gene>
<evidence type="ECO:0000313" key="7">
    <source>
        <dbReference type="Proteomes" id="UP000197468"/>
    </source>
</evidence>
<dbReference type="PANTHER" id="PTHR30537">
    <property type="entry name" value="HTH-TYPE TRANSCRIPTIONAL REGULATOR"/>
    <property type="match status" value="1"/>
</dbReference>
<dbReference type="InterPro" id="IPR000847">
    <property type="entry name" value="LysR_HTH_N"/>
</dbReference>
<dbReference type="FunFam" id="3.40.190.290:FF:000001">
    <property type="entry name" value="Transcriptional regulator, LysR family"/>
    <property type="match status" value="1"/>
</dbReference>
<dbReference type="SUPFAM" id="SSF53850">
    <property type="entry name" value="Periplasmic binding protein-like II"/>
    <property type="match status" value="1"/>
</dbReference>
<evidence type="ECO:0000256" key="1">
    <source>
        <dbReference type="ARBA" id="ARBA00009437"/>
    </source>
</evidence>
<dbReference type="FunFam" id="1.10.10.10:FF:000001">
    <property type="entry name" value="LysR family transcriptional regulator"/>
    <property type="match status" value="1"/>
</dbReference>
<dbReference type="Gene3D" id="3.40.190.290">
    <property type="match status" value="1"/>
</dbReference>
<dbReference type="SUPFAM" id="SSF46785">
    <property type="entry name" value="Winged helix' DNA-binding domain"/>
    <property type="match status" value="1"/>
</dbReference>
<dbReference type="InterPro" id="IPR036388">
    <property type="entry name" value="WH-like_DNA-bd_sf"/>
</dbReference>
<dbReference type="EMBL" id="NIOF01000001">
    <property type="protein sequence ID" value="OWQ93828.1"/>
    <property type="molecule type" value="Genomic_DNA"/>
</dbReference>
<protein>
    <submittedName>
        <fullName evidence="6">LysR family transcriptional regulator</fullName>
    </submittedName>
</protein>
<evidence type="ECO:0000259" key="5">
    <source>
        <dbReference type="PROSITE" id="PS50931"/>
    </source>
</evidence>
<dbReference type="InterPro" id="IPR005119">
    <property type="entry name" value="LysR_subst-bd"/>
</dbReference>
<dbReference type="PANTHER" id="PTHR30537:SF5">
    <property type="entry name" value="HTH-TYPE TRANSCRIPTIONAL ACTIVATOR TTDR-RELATED"/>
    <property type="match status" value="1"/>
</dbReference>
<dbReference type="PROSITE" id="PS50931">
    <property type="entry name" value="HTH_LYSR"/>
    <property type="match status" value="1"/>
</dbReference>
<dbReference type="GO" id="GO:0043565">
    <property type="term" value="F:sequence-specific DNA binding"/>
    <property type="evidence" value="ECO:0007669"/>
    <property type="project" value="TreeGrafter"/>
</dbReference>
<dbReference type="Pfam" id="PF00126">
    <property type="entry name" value="HTH_1"/>
    <property type="match status" value="1"/>
</dbReference>
<comment type="caution">
    <text evidence="6">The sequence shown here is derived from an EMBL/GenBank/DDBJ whole genome shotgun (WGS) entry which is preliminary data.</text>
</comment>
<dbReference type="InterPro" id="IPR058163">
    <property type="entry name" value="LysR-type_TF_proteobact-type"/>
</dbReference>
<dbReference type="InterPro" id="IPR036390">
    <property type="entry name" value="WH_DNA-bd_sf"/>
</dbReference>
<dbReference type="Pfam" id="PF03466">
    <property type="entry name" value="LysR_substrate"/>
    <property type="match status" value="1"/>
</dbReference>
<accession>A0A246JMF7</accession>
<dbReference type="CDD" id="cd08479">
    <property type="entry name" value="PBP2_CrgA_like_9"/>
    <property type="match status" value="1"/>
</dbReference>
<dbReference type="RefSeq" id="WP_088383135.1">
    <property type="nucleotide sequence ID" value="NZ_NIOF01000001.1"/>
</dbReference>
<evidence type="ECO:0000256" key="3">
    <source>
        <dbReference type="ARBA" id="ARBA00023125"/>
    </source>
</evidence>
<dbReference type="Proteomes" id="UP000197468">
    <property type="component" value="Unassembled WGS sequence"/>
</dbReference>
<keyword evidence="2" id="KW-0805">Transcription regulation</keyword>
<dbReference type="OrthoDB" id="9786526at2"/>
<name>A0A246JMF7_9BURK</name>
<sequence length="307" mass="33683">MDGFSDLAFFALLVKHDSLAAAAQQLGVTPPAVSKRLAAIERRLGVRLLQRTTRRIGLTPEGETYLVDGARVLEDLEALERSVAGQHAVPKGLVRVAASFGFGRRHIAPALSKFARKYPDVEVQLALTDRPVNLVEQGLDLQVHVGDLPDARLTARLLARNRRVLCASPAYLKRAGEPASPRDLARHACLFIRENDETFGTWHFTQGTRKDTVKVRGPLASNDGESVLAWGLDGHGLLIRSMWEAAPMLRSGRLRAVLAEWALPPADIHLVFPTRALLPAKTRALVDFLAERFEPHREAAAGEDGGW</sequence>
<evidence type="ECO:0000256" key="2">
    <source>
        <dbReference type="ARBA" id="ARBA00023015"/>
    </source>
</evidence>
<comment type="similarity">
    <text evidence="1">Belongs to the LysR transcriptional regulatory family.</text>
</comment>
<dbReference type="AlphaFoldDB" id="A0A246JMF7"/>
<dbReference type="GO" id="GO:0003700">
    <property type="term" value="F:DNA-binding transcription factor activity"/>
    <property type="evidence" value="ECO:0007669"/>
    <property type="project" value="InterPro"/>
</dbReference>
<reference evidence="6 7" key="1">
    <citation type="journal article" date="2008" name="Int. J. Syst. Evol. Microbiol.">
        <title>Description of Roseateles aquatilis sp. nov. and Roseateles terrae sp. nov., in the class Betaproteobacteria, and emended description of the genus Roseateles.</title>
        <authorList>
            <person name="Gomila M."/>
            <person name="Bowien B."/>
            <person name="Falsen E."/>
            <person name="Moore E.R."/>
            <person name="Lalucat J."/>
        </authorList>
    </citation>
    <scope>NUCLEOTIDE SEQUENCE [LARGE SCALE GENOMIC DNA]</scope>
    <source>
        <strain evidence="6 7">CCUG 48205</strain>
    </source>
</reference>
<keyword evidence="7" id="KW-1185">Reference proteome</keyword>
<dbReference type="GO" id="GO:0006351">
    <property type="term" value="P:DNA-templated transcription"/>
    <property type="evidence" value="ECO:0007669"/>
    <property type="project" value="TreeGrafter"/>
</dbReference>
<evidence type="ECO:0000313" key="6">
    <source>
        <dbReference type="EMBL" id="OWQ93828.1"/>
    </source>
</evidence>
<organism evidence="6 7">
    <name type="scientific">Roseateles aquatilis</name>
    <dbReference type="NCBI Taxonomy" id="431061"/>
    <lineage>
        <taxon>Bacteria</taxon>
        <taxon>Pseudomonadati</taxon>
        <taxon>Pseudomonadota</taxon>
        <taxon>Betaproteobacteria</taxon>
        <taxon>Burkholderiales</taxon>
        <taxon>Sphaerotilaceae</taxon>
        <taxon>Roseateles</taxon>
    </lineage>
</organism>
<proteinExistence type="inferred from homology"/>
<keyword evidence="3" id="KW-0238">DNA-binding</keyword>
<dbReference type="Gene3D" id="1.10.10.10">
    <property type="entry name" value="Winged helix-like DNA-binding domain superfamily/Winged helix DNA-binding domain"/>
    <property type="match status" value="1"/>
</dbReference>
<keyword evidence="4" id="KW-0804">Transcription</keyword>